<comment type="subcellular location">
    <subcellularLocation>
        <location evidence="1">Membrane</location>
        <topology evidence="1">Multi-pass membrane protein</topology>
    </subcellularLocation>
</comment>
<keyword evidence="6" id="KW-1133">Transmembrane helix</keyword>
<dbReference type="FunFam" id="1.50.40.10:FF:000162">
    <property type="entry name" value="Mitochondrial substrate carrier protein-like"/>
    <property type="match status" value="1"/>
</dbReference>
<evidence type="ECO:0000256" key="1">
    <source>
        <dbReference type="ARBA" id="ARBA00004141"/>
    </source>
</evidence>
<feature type="repeat" description="Solcar" evidence="8">
    <location>
        <begin position="359"/>
        <end position="443"/>
    </location>
</feature>
<dbReference type="GO" id="GO:0016020">
    <property type="term" value="C:membrane"/>
    <property type="evidence" value="ECO:0007669"/>
    <property type="project" value="UniProtKB-SubCell"/>
</dbReference>
<keyword evidence="5" id="KW-0677">Repeat</keyword>
<dbReference type="InterPro" id="IPR018108">
    <property type="entry name" value="MCP_transmembrane"/>
</dbReference>
<evidence type="ECO:0000313" key="10">
    <source>
        <dbReference type="EMBL" id="OVA14049.1"/>
    </source>
</evidence>
<dbReference type="OMA" id="GSHYKNC"/>
<keyword evidence="7 8" id="KW-0472">Membrane</keyword>
<sequence>MAAHSQSSRSNQTSIKYRWVPLKVSSFDLSDVGQEVDVSGSDPHKQDSKESEPKSSEIVSTAEFVSAVGGLWNCANRSLSVFQPKANGKHSEGVNLKENVLWYSDGERNNKATTSADRGYADVDLTSATCSSNLVNSNFELISVAQKISAFETFCGRDRHSFFWRYLQLENSYKHADSLKMNKLASVRIPFDLGKIYSWISESSVFGLKNLGTLSKKEFEKPGETCISGSKRAPLDSLAMKSIISDSSVTKCEDPLPCKTVELVENVSFNPLYSEYFLTPVMNLEVTGDVSRIPSSILFSDYHIDYLVLGDTASEEYQHIPDNECMPGSSKSQLKDLHLKDELTPELCSLTKDKPNHSLVKQRHAFAGALAGTFVSLCLHPVDTIKTVIQSRSMSQKPIFDVVGSIISERGVTGLYRGIASNIASSAPISAVYTFTYESVKAALLPLLPLEYHSFAHCTAGGCASIATSFIFTPSERIKQQMQISSQYQNCWTALVGILNKGGFSSLYAGWGAVLCRNIPHSVIKFYTYERLKKLFLSSAQSNAHPTTFQTLVCGGLAGSTAALFTTPFDVVKTRLQTEQIPGSLRRYDGVFHALTEIGKHEGLKGLYRGLTPRLIMYVTQGAIFFASYEFFKAAFCLESSCSVPGYGYWGTKVAIDFERHPGAAGRESEAHN</sequence>
<evidence type="ECO:0000256" key="4">
    <source>
        <dbReference type="ARBA" id="ARBA00022692"/>
    </source>
</evidence>
<accession>A0A200QUA5</accession>
<dbReference type="Proteomes" id="UP000195402">
    <property type="component" value="Unassembled WGS sequence"/>
</dbReference>
<keyword evidence="4 8" id="KW-0812">Transmembrane</keyword>
<feature type="repeat" description="Solcar" evidence="8">
    <location>
        <begin position="546"/>
        <end position="635"/>
    </location>
</feature>
<evidence type="ECO:0000256" key="8">
    <source>
        <dbReference type="PROSITE-ProRule" id="PRU00282"/>
    </source>
</evidence>
<dbReference type="GO" id="GO:0055085">
    <property type="term" value="P:transmembrane transport"/>
    <property type="evidence" value="ECO:0007669"/>
    <property type="project" value="InterPro"/>
</dbReference>
<feature type="compositionally biased region" description="Basic and acidic residues" evidence="9">
    <location>
        <begin position="42"/>
        <end position="55"/>
    </location>
</feature>
<evidence type="ECO:0000256" key="7">
    <source>
        <dbReference type="ARBA" id="ARBA00023136"/>
    </source>
</evidence>
<dbReference type="EMBL" id="MVGT01001064">
    <property type="protein sequence ID" value="OVA14049.1"/>
    <property type="molecule type" value="Genomic_DNA"/>
</dbReference>
<keyword evidence="11" id="KW-1185">Reference proteome</keyword>
<name>A0A200QUA5_MACCD</name>
<feature type="region of interest" description="Disordered" evidence="9">
    <location>
        <begin position="33"/>
        <end position="57"/>
    </location>
</feature>
<comment type="similarity">
    <text evidence="2">Belongs to the mitochondrial carrier (TC 2.A.29) family.</text>
</comment>
<dbReference type="AlphaFoldDB" id="A0A200QUA5"/>
<protein>
    <submittedName>
        <fullName evidence="10">Mitochondrial carrier protein</fullName>
    </submittedName>
</protein>
<evidence type="ECO:0000256" key="9">
    <source>
        <dbReference type="SAM" id="MobiDB-lite"/>
    </source>
</evidence>
<keyword evidence="3" id="KW-0813">Transport</keyword>
<dbReference type="FunFam" id="1.50.40.10:FF:000080">
    <property type="entry name" value="Mitochondrial substrate carrier protein-like"/>
    <property type="match status" value="1"/>
</dbReference>
<dbReference type="PRINTS" id="PR00926">
    <property type="entry name" value="MITOCARRIER"/>
</dbReference>
<dbReference type="Pfam" id="PF00153">
    <property type="entry name" value="Mito_carr"/>
    <property type="match status" value="3"/>
</dbReference>
<evidence type="ECO:0000256" key="6">
    <source>
        <dbReference type="ARBA" id="ARBA00022989"/>
    </source>
</evidence>
<evidence type="ECO:0000313" key="11">
    <source>
        <dbReference type="Proteomes" id="UP000195402"/>
    </source>
</evidence>
<comment type="caution">
    <text evidence="10">The sequence shown here is derived from an EMBL/GenBank/DDBJ whole genome shotgun (WGS) entry which is preliminary data.</text>
</comment>
<dbReference type="InParanoid" id="A0A200QUA5"/>
<dbReference type="SUPFAM" id="SSF103506">
    <property type="entry name" value="Mitochondrial carrier"/>
    <property type="match status" value="1"/>
</dbReference>
<proteinExistence type="inferred from homology"/>
<gene>
    <name evidence="10" type="ORF">BVC80_1787g128</name>
</gene>
<dbReference type="OrthoDB" id="10253709at2759"/>
<reference evidence="10 11" key="1">
    <citation type="journal article" date="2017" name="Mol. Plant">
        <title>The Genome of Medicinal Plant Macleaya cordata Provides New Insights into Benzylisoquinoline Alkaloids Metabolism.</title>
        <authorList>
            <person name="Liu X."/>
            <person name="Liu Y."/>
            <person name="Huang P."/>
            <person name="Ma Y."/>
            <person name="Qing Z."/>
            <person name="Tang Q."/>
            <person name="Cao H."/>
            <person name="Cheng P."/>
            <person name="Zheng Y."/>
            <person name="Yuan Z."/>
            <person name="Zhou Y."/>
            <person name="Liu J."/>
            <person name="Tang Z."/>
            <person name="Zhuo Y."/>
            <person name="Zhang Y."/>
            <person name="Yu L."/>
            <person name="Huang J."/>
            <person name="Yang P."/>
            <person name="Peng Q."/>
            <person name="Zhang J."/>
            <person name="Jiang W."/>
            <person name="Zhang Z."/>
            <person name="Lin K."/>
            <person name="Ro D.K."/>
            <person name="Chen X."/>
            <person name="Xiong X."/>
            <person name="Shang Y."/>
            <person name="Huang S."/>
            <person name="Zeng J."/>
        </authorList>
    </citation>
    <scope>NUCLEOTIDE SEQUENCE [LARGE SCALE GENOMIC DNA]</scope>
    <source>
        <strain evidence="11">cv. BLH2017</strain>
        <tissue evidence="10">Root</tissue>
    </source>
</reference>
<organism evidence="10 11">
    <name type="scientific">Macleaya cordata</name>
    <name type="common">Five-seeded plume-poppy</name>
    <name type="synonym">Bocconia cordata</name>
    <dbReference type="NCBI Taxonomy" id="56857"/>
    <lineage>
        <taxon>Eukaryota</taxon>
        <taxon>Viridiplantae</taxon>
        <taxon>Streptophyta</taxon>
        <taxon>Embryophyta</taxon>
        <taxon>Tracheophyta</taxon>
        <taxon>Spermatophyta</taxon>
        <taxon>Magnoliopsida</taxon>
        <taxon>Ranunculales</taxon>
        <taxon>Papaveraceae</taxon>
        <taxon>Papaveroideae</taxon>
        <taxon>Macleaya</taxon>
    </lineage>
</organism>
<evidence type="ECO:0000256" key="2">
    <source>
        <dbReference type="ARBA" id="ARBA00006375"/>
    </source>
</evidence>
<evidence type="ECO:0000256" key="3">
    <source>
        <dbReference type="ARBA" id="ARBA00022448"/>
    </source>
</evidence>
<dbReference type="PROSITE" id="PS50920">
    <property type="entry name" value="SOLCAR"/>
    <property type="match status" value="3"/>
</dbReference>
<dbReference type="InterPro" id="IPR023395">
    <property type="entry name" value="MCP_dom_sf"/>
</dbReference>
<dbReference type="Gene3D" id="1.50.40.10">
    <property type="entry name" value="Mitochondrial carrier domain"/>
    <property type="match status" value="2"/>
</dbReference>
<feature type="repeat" description="Solcar" evidence="8">
    <location>
        <begin position="452"/>
        <end position="535"/>
    </location>
</feature>
<dbReference type="InterPro" id="IPR002067">
    <property type="entry name" value="MCP"/>
</dbReference>
<evidence type="ECO:0000256" key="5">
    <source>
        <dbReference type="ARBA" id="ARBA00022737"/>
    </source>
</evidence>
<dbReference type="PANTHER" id="PTHR45667">
    <property type="entry name" value="S-ADENOSYLMETHIONINE MITOCHONDRIAL CARRIER PROTEIN"/>
    <property type="match status" value="1"/>
</dbReference>